<keyword evidence="1" id="KW-1133">Transmembrane helix</keyword>
<dbReference type="AlphaFoldDB" id="A0A1V4IAB2"/>
<dbReference type="InterPro" id="IPR025664">
    <property type="entry name" value="Spore_III_AC/AD"/>
</dbReference>
<keyword evidence="1" id="KW-0472">Membrane</keyword>
<dbReference type="InterPro" id="IPR009570">
    <property type="entry name" value="Spore_III_AC"/>
</dbReference>
<dbReference type="OrthoDB" id="9800383at2"/>
<dbReference type="Proteomes" id="UP000190140">
    <property type="component" value="Unassembled WGS sequence"/>
</dbReference>
<organism evidence="2 3">
    <name type="scientific">Alkalithermobacter paradoxus</name>
    <dbReference type="NCBI Taxonomy" id="29349"/>
    <lineage>
        <taxon>Bacteria</taxon>
        <taxon>Bacillati</taxon>
        <taxon>Bacillota</taxon>
        <taxon>Clostridia</taxon>
        <taxon>Peptostreptococcales</taxon>
        <taxon>Tepidibacteraceae</taxon>
        <taxon>Alkalithermobacter</taxon>
    </lineage>
</organism>
<protein>
    <submittedName>
        <fullName evidence="2">Stage III sporulation protein AC/AD protein family protein</fullName>
    </submittedName>
</protein>
<proteinExistence type="predicted"/>
<dbReference type="Pfam" id="PF06686">
    <property type="entry name" value="SpoIIIAC"/>
    <property type="match status" value="1"/>
</dbReference>
<evidence type="ECO:0000313" key="2">
    <source>
        <dbReference type="EMBL" id="OPJ56938.1"/>
    </source>
</evidence>
<keyword evidence="3" id="KW-1185">Reference proteome</keyword>
<evidence type="ECO:0000256" key="1">
    <source>
        <dbReference type="SAM" id="Phobius"/>
    </source>
</evidence>
<reference evidence="2 3" key="1">
    <citation type="submission" date="2017-03" db="EMBL/GenBank/DDBJ databases">
        <title>Genome sequence of Clostridium thermoalcaliphilum DSM 7309.</title>
        <authorList>
            <person name="Poehlein A."/>
            <person name="Daniel R."/>
        </authorList>
    </citation>
    <scope>NUCLEOTIDE SEQUENCE [LARGE SCALE GENOMIC DNA]</scope>
    <source>
        <strain evidence="2 3">DSM 7309</strain>
    </source>
</reference>
<evidence type="ECO:0000313" key="3">
    <source>
        <dbReference type="Proteomes" id="UP000190140"/>
    </source>
</evidence>
<dbReference type="EMBL" id="MZGW01000001">
    <property type="protein sequence ID" value="OPJ56938.1"/>
    <property type="molecule type" value="Genomic_DNA"/>
</dbReference>
<accession>A0A1V4IAB2</accession>
<name>A0A1V4IAB2_9FIRM</name>
<feature type="transmembrane region" description="Helical" evidence="1">
    <location>
        <begin position="32"/>
        <end position="50"/>
    </location>
</feature>
<keyword evidence="1" id="KW-0812">Transmembrane</keyword>
<dbReference type="NCBIfam" id="TIGR02848">
    <property type="entry name" value="spore_III_AC"/>
    <property type="match status" value="1"/>
</dbReference>
<feature type="transmembrane region" description="Helical" evidence="1">
    <location>
        <begin position="7"/>
        <end position="26"/>
    </location>
</feature>
<gene>
    <name evidence="2" type="ORF">CLOTH_02200</name>
</gene>
<dbReference type="RefSeq" id="WP_079410353.1">
    <property type="nucleotide sequence ID" value="NZ_MZGW01000001.1"/>
</dbReference>
<dbReference type="STRING" id="29349.CLOTH_02200"/>
<comment type="caution">
    <text evidence="2">The sequence shown here is derived from an EMBL/GenBank/DDBJ whole genome shotgun (WGS) entry which is preliminary data.</text>
</comment>
<sequence>MGANVDLIFKIATIGILISVLNQVLIRSGREEQAMFTTLTGVVVVLMMVIKEIKILFDTVKTMFNLY</sequence>